<evidence type="ECO:0008006" key="7">
    <source>
        <dbReference type="Google" id="ProtNLM"/>
    </source>
</evidence>
<dbReference type="AlphaFoldDB" id="A0AAV7K8N7"/>
<comment type="caution">
    <text evidence="5">The sequence shown here is derived from an EMBL/GenBank/DDBJ whole genome shotgun (WGS) entry which is preliminary data.</text>
</comment>
<dbReference type="InterPro" id="IPR020472">
    <property type="entry name" value="WD40_PAC1"/>
</dbReference>
<dbReference type="PROSITE" id="PS50082">
    <property type="entry name" value="WD_REPEATS_2"/>
    <property type="match status" value="3"/>
</dbReference>
<dbReference type="PANTHER" id="PTHR22839:SF0">
    <property type="entry name" value="THO COMPLEX SUBUNIT 3"/>
    <property type="match status" value="1"/>
</dbReference>
<evidence type="ECO:0000313" key="5">
    <source>
        <dbReference type="EMBL" id="KAI6657569.1"/>
    </source>
</evidence>
<dbReference type="SUPFAM" id="SSF50978">
    <property type="entry name" value="WD40 repeat-like"/>
    <property type="match status" value="1"/>
</dbReference>
<dbReference type="Pfam" id="PF25174">
    <property type="entry name" value="Beta-prop_THOC3"/>
    <property type="match status" value="1"/>
</dbReference>
<keyword evidence="1 4" id="KW-0853">WD repeat</keyword>
<dbReference type="Gene3D" id="2.130.10.10">
    <property type="entry name" value="YVTN repeat-like/Quinoprotein amine dehydrogenase"/>
    <property type="match status" value="2"/>
</dbReference>
<reference evidence="5 6" key="1">
    <citation type="journal article" date="2023" name="BMC Biol.">
        <title>The compact genome of the sponge Oopsacas minuta (Hexactinellida) is lacking key metazoan core genes.</title>
        <authorList>
            <person name="Santini S."/>
            <person name="Schenkelaars Q."/>
            <person name="Jourda C."/>
            <person name="Duchesne M."/>
            <person name="Belahbib H."/>
            <person name="Rocher C."/>
            <person name="Selva M."/>
            <person name="Riesgo A."/>
            <person name="Vervoort M."/>
            <person name="Leys S.P."/>
            <person name="Kodjabachian L."/>
            <person name="Le Bivic A."/>
            <person name="Borchiellini C."/>
            <person name="Claverie J.M."/>
            <person name="Renard E."/>
        </authorList>
    </citation>
    <scope>NUCLEOTIDE SEQUENCE [LARGE SCALE GENOMIC DNA]</scope>
    <source>
        <strain evidence="5">SPO-2</strain>
    </source>
</reference>
<dbReference type="SMART" id="SM00320">
    <property type="entry name" value="WD40"/>
    <property type="match status" value="5"/>
</dbReference>
<evidence type="ECO:0000313" key="6">
    <source>
        <dbReference type="Proteomes" id="UP001165289"/>
    </source>
</evidence>
<dbReference type="EMBL" id="JAKMXF010000111">
    <property type="protein sequence ID" value="KAI6657569.1"/>
    <property type="molecule type" value="Genomic_DNA"/>
</dbReference>
<dbReference type="GO" id="GO:0000445">
    <property type="term" value="C:THO complex part of transcription export complex"/>
    <property type="evidence" value="ECO:0007669"/>
    <property type="project" value="TreeGrafter"/>
</dbReference>
<dbReference type="PROSITE" id="PS50294">
    <property type="entry name" value="WD_REPEATS_REGION"/>
    <property type="match status" value="2"/>
</dbReference>
<feature type="repeat" description="WD" evidence="4">
    <location>
        <begin position="74"/>
        <end position="116"/>
    </location>
</feature>
<proteinExistence type="inferred from homology"/>
<feature type="repeat" description="WD" evidence="4">
    <location>
        <begin position="199"/>
        <end position="240"/>
    </location>
</feature>
<dbReference type="Proteomes" id="UP001165289">
    <property type="component" value="Unassembled WGS sequence"/>
</dbReference>
<dbReference type="PANTHER" id="PTHR22839">
    <property type="entry name" value="THO COMPLEX SUBUNIT 3 THO3"/>
    <property type="match status" value="1"/>
</dbReference>
<evidence type="ECO:0000256" key="1">
    <source>
        <dbReference type="ARBA" id="ARBA00022574"/>
    </source>
</evidence>
<dbReference type="FunFam" id="2.130.10.10:FF:000300">
    <property type="entry name" value="THO complex subunit 3"/>
    <property type="match status" value="1"/>
</dbReference>
<dbReference type="InterPro" id="IPR036322">
    <property type="entry name" value="WD40_repeat_dom_sf"/>
</dbReference>
<protein>
    <recommendedName>
        <fullName evidence="7">THO complex subunit 3</fullName>
    </recommendedName>
</protein>
<dbReference type="InterPro" id="IPR019775">
    <property type="entry name" value="WD40_repeat_CS"/>
</dbReference>
<dbReference type="InterPro" id="IPR001680">
    <property type="entry name" value="WD40_rpt"/>
</dbReference>
<dbReference type="GO" id="GO:0006406">
    <property type="term" value="P:mRNA export from nucleus"/>
    <property type="evidence" value="ECO:0007669"/>
    <property type="project" value="InterPro"/>
</dbReference>
<evidence type="ECO:0000256" key="2">
    <source>
        <dbReference type="ARBA" id="ARBA00022737"/>
    </source>
</evidence>
<dbReference type="PRINTS" id="PR00320">
    <property type="entry name" value="GPROTEINBRPT"/>
</dbReference>
<dbReference type="InterPro" id="IPR040132">
    <property type="entry name" value="Tex1/THOC3"/>
</dbReference>
<evidence type="ECO:0000256" key="4">
    <source>
        <dbReference type="PROSITE-ProRule" id="PRU00221"/>
    </source>
</evidence>
<gene>
    <name evidence="5" type="ORF">LOD99_312</name>
</gene>
<keyword evidence="6" id="KW-1185">Reference proteome</keyword>
<sequence>MACATTFERYAEKFEDLKKQIERNRNTRETSTHNSKVHSVAWNCDGRRIASGSVDKTVSVLTLDNDKLRNESNFKGHMDSVDQVCWHPSHPDQLVSASVDKTVRIWDVRSNKCSHVINTKGDNLNLCWSPDGSTIGVGNKDDLITFIDTNSYKIKVEEQFKVEVNEISWNNTSDMFFLTTGHGWINVLSYPELKQLHTINAHPANCICIKFDPTGKYFATGSADALVSLWDISELACVRTFSRLDWPVRSISFSYDGQLLASASEDSFIDIGFVETGSKVYSVQCSDPTFIVAWHPSKYLLAYACDEKDKHNRDTGNIWLFGANNLL</sequence>
<accession>A0AAV7K8N7</accession>
<dbReference type="InterPro" id="IPR015943">
    <property type="entry name" value="WD40/YVTN_repeat-like_dom_sf"/>
</dbReference>
<evidence type="ECO:0000256" key="3">
    <source>
        <dbReference type="ARBA" id="ARBA00046343"/>
    </source>
</evidence>
<name>A0AAV7K8N7_9METZ</name>
<dbReference type="FunFam" id="2.130.10.10:FF:001007">
    <property type="entry name" value="THO complex subunit 3"/>
    <property type="match status" value="1"/>
</dbReference>
<organism evidence="5 6">
    <name type="scientific">Oopsacas minuta</name>
    <dbReference type="NCBI Taxonomy" id="111878"/>
    <lineage>
        <taxon>Eukaryota</taxon>
        <taxon>Metazoa</taxon>
        <taxon>Porifera</taxon>
        <taxon>Hexactinellida</taxon>
        <taxon>Hexasterophora</taxon>
        <taxon>Lyssacinosida</taxon>
        <taxon>Leucopsacidae</taxon>
        <taxon>Oopsacas</taxon>
    </lineage>
</organism>
<dbReference type="PROSITE" id="PS00678">
    <property type="entry name" value="WD_REPEATS_1"/>
    <property type="match status" value="1"/>
</dbReference>
<keyword evidence="2" id="KW-0677">Repeat</keyword>
<feature type="repeat" description="WD" evidence="4">
    <location>
        <begin position="30"/>
        <end position="71"/>
    </location>
</feature>
<comment type="similarity">
    <text evidence="3">Belongs to the THOC3 family.</text>
</comment>